<dbReference type="Gene3D" id="2.40.10.10">
    <property type="entry name" value="Trypsin-like serine proteases"/>
    <property type="match status" value="1"/>
</dbReference>
<name>A0A7K4LL56_9AVES</name>
<dbReference type="FunFam" id="2.40.20.10:FF:000009">
    <property type="entry name" value="Hepatocyte growth factor-like 1"/>
    <property type="match status" value="1"/>
</dbReference>
<evidence type="ECO:0000256" key="5">
    <source>
        <dbReference type="ARBA" id="ARBA00022729"/>
    </source>
</evidence>
<comment type="subcellular location">
    <subcellularLocation>
        <location evidence="1">Secreted</location>
    </subcellularLocation>
</comment>
<dbReference type="InterPro" id="IPR013806">
    <property type="entry name" value="Kringle-like"/>
</dbReference>
<dbReference type="FunFam" id="2.40.20.10:FF:000002">
    <property type="entry name" value="Hepatocyte growth factor"/>
    <property type="match status" value="1"/>
</dbReference>
<dbReference type="GO" id="GO:0006508">
    <property type="term" value="P:proteolysis"/>
    <property type="evidence" value="ECO:0007669"/>
    <property type="project" value="InterPro"/>
</dbReference>
<dbReference type="Gene3D" id="2.40.20.10">
    <property type="entry name" value="Plasminogen Kringle 4"/>
    <property type="match status" value="4"/>
</dbReference>
<evidence type="ECO:0000256" key="7">
    <source>
        <dbReference type="ARBA" id="ARBA00023157"/>
    </source>
</evidence>
<feature type="non-terminal residue" evidence="11">
    <location>
        <position position="618"/>
    </location>
</feature>
<accession>A0A7K4LL56</accession>
<dbReference type="InterPro" id="IPR000001">
    <property type="entry name" value="Kringle"/>
</dbReference>
<dbReference type="PROSITE" id="PS50240">
    <property type="entry name" value="TRYPSIN_DOM"/>
    <property type="match status" value="1"/>
</dbReference>
<keyword evidence="3" id="KW-0721">Serine protease homolog</keyword>
<sequence>YCRNPDGDKRGPWCYTLEPSVRHQSCGIKKCEDGEQRAPGTGAMWSCRGAEPLLAPAAVCVSCNGEDYRGAVDHTESGTECQRWDLQHPHKHPYHPDKYGCPRRALCCRCGHRTHAPLAPRYPDKGLDDNYCRNPDSSERPWCYTTDPAREREFCRIRVCKKRPRPGNVTSGCFRGKGEGYRGRVNVTASGIPCQRWDAQTPHKHHFVPEKYPCKDLQENYCRNPDGSEAPWCFTMRPTLRVAFCFQIQRCAAELGAQDCYHGHGELYHGHVSKTRKGITCQRWSAQEPHVPLISPGSHPEAHLEENYCRNPDGDSHGPWCYTMDPRTPFDYCAVKPCGEHTAGASGHPAPQPPAHAVAFEQCGRRDERLQKKGRVVGGQPGNSPWTVSIRNRAGVHFCGGSLVQEQWVISSQQCFSSCDADLTGYEVQLGTLFKDPGPEDPDKQAIPIVRIVCGPSESHLVLLKLARPAVLNRRVALICLPPERYVVPAQTVCEIAGWGDTRGTADGSVLNVAQLPVMSNAECSAALHGRVKDSELCTAPLCAGVGACEASATTGHPHTPRPLRGDYGGPLACLTHDCWVLEGVITPARVCARTNQPALFIRVSLYVDWIHKVMKMV</sequence>
<dbReference type="PROSITE" id="PS00021">
    <property type="entry name" value="KRINGLE_1"/>
    <property type="match status" value="3"/>
</dbReference>
<dbReference type="AlphaFoldDB" id="A0A7K4LL56"/>
<keyword evidence="5" id="KW-0732">Signal</keyword>
<dbReference type="InterPro" id="IPR050759">
    <property type="entry name" value="Serine_protease_kringle"/>
</dbReference>
<dbReference type="SUPFAM" id="SSF50494">
    <property type="entry name" value="Trypsin-like serine proteases"/>
    <property type="match status" value="1"/>
</dbReference>
<dbReference type="GO" id="GO:0004252">
    <property type="term" value="F:serine-type endopeptidase activity"/>
    <property type="evidence" value="ECO:0007669"/>
    <property type="project" value="InterPro"/>
</dbReference>
<dbReference type="InterPro" id="IPR001314">
    <property type="entry name" value="Peptidase_S1A"/>
</dbReference>
<dbReference type="Pfam" id="PF00089">
    <property type="entry name" value="Trypsin"/>
    <property type="match status" value="1"/>
</dbReference>
<dbReference type="PIRSF" id="PIRSF001152">
    <property type="entry name" value="HGF_MST1"/>
    <property type="match status" value="1"/>
</dbReference>
<dbReference type="Pfam" id="PF00051">
    <property type="entry name" value="Kringle"/>
    <property type="match status" value="5"/>
</dbReference>
<dbReference type="EMBL" id="VWPW01015335">
    <property type="protein sequence ID" value="NWJ04639.1"/>
    <property type="molecule type" value="Genomic_DNA"/>
</dbReference>
<organism evidence="11 12">
    <name type="scientific">Crypturellus undulatus</name>
    <dbReference type="NCBI Taxonomy" id="48396"/>
    <lineage>
        <taxon>Eukaryota</taxon>
        <taxon>Metazoa</taxon>
        <taxon>Chordata</taxon>
        <taxon>Craniata</taxon>
        <taxon>Vertebrata</taxon>
        <taxon>Euteleostomi</taxon>
        <taxon>Archelosauria</taxon>
        <taxon>Archosauria</taxon>
        <taxon>Dinosauria</taxon>
        <taxon>Saurischia</taxon>
        <taxon>Theropoda</taxon>
        <taxon>Coelurosauria</taxon>
        <taxon>Aves</taxon>
        <taxon>Palaeognathae</taxon>
        <taxon>Tinamiformes</taxon>
        <taxon>Tinamidae</taxon>
        <taxon>Crypturellus</taxon>
    </lineage>
</organism>
<dbReference type="PANTHER" id="PTHR24261">
    <property type="entry name" value="PLASMINOGEN-RELATED"/>
    <property type="match status" value="1"/>
</dbReference>
<proteinExistence type="predicted"/>
<dbReference type="InterPro" id="IPR001254">
    <property type="entry name" value="Trypsin_dom"/>
</dbReference>
<dbReference type="Proteomes" id="UP000534426">
    <property type="component" value="Unassembled WGS sequence"/>
</dbReference>
<feature type="disulfide bond" evidence="8">
    <location>
        <begin position="132"/>
        <end position="155"/>
    </location>
</feature>
<comment type="caution">
    <text evidence="11">The sequence shown here is derived from an EMBL/GenBank/DDBJ whole genome shotgun (WGS) entry which is preliminary data.</text>
</comment>
<evidence type="ECO:0000256" key="8">
    <source>
        <dbReference type="PROSITE-ProRule" id="PRU00121"/>
    </source>
</evidence>
<dbReference type="CDD" id="cd00190">
    <property type="entry name" value="Tryp_SPc"/>
    <property type="match status" value="1"/>
</dbReference>
<gene>
    <name evidence="11" type="primary">Mst1</name>
    <name evidence="11" type="ORF">CRYUND_R01281</name>
</gene>
<evidence type="ECO:0000256" key="1">
    <source>
        <dbReference type="ARBA" id="ARBA00004613"/>
    </source>
</evidence>
<feature type="domain" description="Kringle" evidence="9">
    <location>
        <begin position="259"/>
        <end position="338"/>
    </location>
</feature>
<keyword evidence="6" id="KW-0677">Repeat</keyword>
<keyword evidence="4 8" id="KW-0420">Kringle</keyword>
<dbReference type="GO" id="GO:0005615">
    <property type="term" value="C:extracellular space"/>
    <property type="evidence" value="ECO:0007669"/>
    <property type="project" value="TreeGrafter"/>
</dbReference>
<dbReference type="SMART" id="SM00130">
    <property type="entry name" value="KR"/>
    <property type="match status" value="3"/>
</dbReference>
<dbReference type="PRINTS" id="PR00722">
    <property type="entry name" value="CHYMOTRYPSIN"/>
</dbReference>
<dbReference type="InterPro" id="IPR009003">
    <property type="entry name" value="Peptidase_S1_PA"/>
</dbReference>
<evidence type="ECO:0000256" key="2">
    <source>
        <dbReference type="ARBA" id="ARBA00022525"/>
    </source>
</evidence>
<feature type="non-terminal residue" evidence="11">
    <location>
        <position position="1"/>
    </location>
</feature>
<keyword evidence="7 8" id="KW-1015">Disulfide bond</keyword>
<evidence type="ECO:0000256" key="3">
    <source>
        <dbReference type="ARBA" id="ARBA00022542"/>
    </source>
</evidence>
<feature type="disulfide bond" evidence="8">
    <location>
        <begin position="194"/>
        <end position="233"/>
    </location>
</feature>
<dbReference type="PANTHER" id="PTHR24261:SF12">
    <property type="entry name" value="HEPATOCYTE GROWTH FACTOR-LIKE PROTEIN-RELATED"/>
    <property type="match status" value="1"/>
</dbReference>
<keyword evidence="12" id="KW-1185">Reference proteome</keyword>
<feature type="domain" description="Kringle" evidence="9">
    <location>
        <begin position="172"/>
        <end position="251"/>
    </location>
</feature>
<reference evidence="11 12" key="1">
    <citation type="submission" date="2019-09" db="EMBL/GenBank/DDBJ databases">
        <title>Bird 10,000 Genomes (B10K) Project - Family phase.</title>
        <authorList>
            <person name="Zhang G."/>
        </authorList>
    </citation>
    <scope>NUCLEOTIDE SEQUENCE [LARGE SCALE GENOMIC DNA]</scope>
    <source>
        <strain evidence="11">B10K-MSB-37135</strain>
        <tissue evidence="11">Heart</tissue>
    </source>
</reference>
<dbReference type="PRINTS" id="PR00018">
    <property type="entry name" value="KRINGLE"/>
</dbReference>
<evidence type="ECO:0000259" key="10">
    <source>
        <dbReference type="PROSITE" id="PS50240"/>
    </source>
</evidence>
<evidence type="ECO:0000259" key="9">
    <source>
        <dbReference type="PROSITE" id="PS50070"/>
    </source>
</evidence>
<evidence type="ECO:0000313" key="11">
    <source>
        <dbReference type="EMBL" id="NWJ04639.1"/>
    </source>
</evidence>
<dbReference type="PROSITE" id="PS50070">
    <property type="entry name" value="KRINGLE_2"/>
    <property type="match status" value="4"/>
</dbReference>
<feature type="domain" description="Kringle" evidence="9">
    <location>
        <begin position="1"/>
        <end position="31"/>
    </location>
</feature>
<evidence type="ECO:0000256" key="6">
    <source>
        <dbReference type="ARBA" id="ARBA00022737"/>
    </source>
</evidence>
<dbReference type="InterPro" id="IPR038178">
    <property type="entry name" value="Kringle_sf"/>
</dbReference>
<evidence type="ECO:0000313" key="12">
    <source>
        <dbReference type="Proteomes" id="UP000534426"/>
    </source>
</evidence>
<dbReference type="CDD" id="cd00108">
    <property type="entry name" value="KR"/>
    <property type="match status" value="3"/>
</dbReference>
<feature type="domain" description="Kringle" evidence="9">
    <location>
        <begin position="59"/>
        <end position="160"/>
    </location>
</feature>
<feature type="domain" description="Peptidase S1" evidence="10">
    <location>
        <begin position="376"/>
        <end position="616"/>
    </location>
</feature>
<dbReference type="SMART" id="SM00020">
    <property type="entry name" value="Tryp_SPc"/>
    <property type="match status" value="1"/>
</dbReference>
<dbReference type="InterPro" id="IPR043504">
    <property type="entry name" value="Peptidase_S1_PA_chymotrypsin"/>
</dbReference>
<dbReference type="InterPro" id="IPR024174">
    <property type="entry name" value="HGF/MST1"/>
</dbReference>
<feature type="disulfide bond" evidence="8">
    <location>
        <begin position="222"/>
        <end position="245"/>
    </location>
</feature>
<dbReference type="InterPro" id="IPR018056">
    <property type="entry name" value="Kringle_CS"/>
</dbReference>
<comment type="caution">
    <text evidence="8">Lacks conserved residue(s) required for the propagation of feature annotation.</text>
</comment>
<protein>
    <submittedName>
        <fullName evidence="11">HGFL protein</fullName>
    </submittedName>
</protein>
<evidence type="ECO:0000256" key="4">
    <source>
        <dbReference type="ARBA" id="ARBA00022572"/>
    </source>
</evidence>
<dbReference type="SUPFAM" id="SSF57440">
    <property type="entry name" value="Kringle-like"/>
    <property type="match status" value="4"/>
</dbReference>
<keyword evidence="2" id="KW-0964">Secreted</keyword>
<dbReference type="GO" id="GO:0005102">
    <property type="term" value="F:signaling receptor binding"/>
    <property type="evidence" value="ECO:0007669"/>
    <property type="project" value="TreeGrafter"/>
</dbReference>